<dbReference type="HOGENOM" id="CLU_126397_0_0_1"/>
<keyword evidence="3" id="KW-1185">Reference proteome</keyword>
<dbReference type="Pfam" id="PF01928">
    <property type="entry name" value="CYTH"/>
    <property type="match status" value="1"/>
</dbReference>
<dbReference type="InterPro" id="IPR008173">
    <property type="entry name" value="Adenylyl_cyclase_CyaB"/>
</dbReference>
<dbReference type="Gene3D" id="2.40.320.10">
    <property type="entry name" value="Hypothetical Protein Pfu-838710-001"/>
    <property type="match status" value="1"/>
</dbReference>
<organism evidence="2 3">
    <name type="scientific">Tribolium castaneum</name>
    <name type="common">Red flour beetle</name>
    <dbReference type="NCBI Taxonomy" id="7070"/>
    <lineage>
        <taxon>Eukaryota</taxon>
        <taxon>Metazoa</taxon>
        <taxon>Ecdysozoa</taxon>
        <taxon>Arthropoda</taxon>
        <taxon>Hexapoda</taxon>
        <taxon>Insecta</taxon>
        <taxon>Pterygota</taxon>
        <taxon>Neoptera</taxon>
        <taxon>Endopterygota</taxon>
        <taxon>Coleoptera</taxon>
        <taxon>Polyphaga</taxon>
        <taxon>Cucujiformia</taxon>
        <taxon>Tenebrionidae</taxon>
        <taxon>Tenebrionidae incertae sedis</taxon>
        <taxon>Tribolium</taxon>
    </lineage>
</organism>
<sequence>MRNIEIKAKVRQLAKLIERAKALSETTGEVIKQHDTFYSVAKGRLKLRKFESGDAELIYYERPDVEGPKLSSYEKAIIKSEGVQDLHKVLDRALGSTGIVKKVRYLFMVGQTRVHIDSVENLGDFMELEVVLKPEQTPEDGEKIALELMEDLGVEKEDLMSGAYTDLLRQKEIH</sequence>
<reference evidence="2 3" key="2">
    <citation type="journal article" date="2010" name="Nucleic Acids Res.">
        <title>BeetleBase in 2010: revisions to provide comprehensive genomic information for Tribolium castaneum.</title>
        <authorList>
            <person name="Kim H.S."/>
            <person name="Murphy T."/>
            <person name="Xia J."/>
            <person name="Caragea D."/>
            <person name="Park Y."/>
            <person name="Beeman R.W."/>
            <person name="Lorenzen M.D."/>
            <person name="Butcher S."/>
            <person name="Manak J.R."/>
            <person name="Brown S.J."/>
        </authorList>
    </citation>
    <scope>GENOME REANNOTATION</scope>
    <source>
        <strain evidence="2 3">Georgia GA2</strain>
    </source>
</reference>
<dbReference type="PANTHER" id="PTHR21028:SF2">
    <property type="entry name" value="CYTH DOMAIN-CONTAINING PROTEIN"/>
    <property type="match status" value="1"/>
</dbReference>
<dbReference type="STRING" id="7070.D2A1N9"/>
<dbReference type="Proteomes" id="UP000007266">
    <property type="component" value="Linkage group 4"/>
</dbReference>
<dbReference type="PhylomeDB" id="D2A1N9"/>
<evidence type="ECO:0000259" key="1">
    <source>
        <dbReference type="PROSITE" id="PS51707"/>
    </source>
</evidence>
<dbReference type="AlphaFoldDB" id="D2A1N9"/>
<dbReference type="CDD" id="cd07890">
    <property type="entry name" value="CYTH-like_AC_IV-like"/>
    <property type="match status" value="1"/>
</dbReference>
<dbReference type="OMA" id="TRIHMDE"/>
<dbReference type="InterPro" id="IPR033469">
    <property type="entry name" value="CYTH-like_dom_sf"/>
</dbReference>
<evidence type="ECO:0000313" key="3">
    <source>
        <dbReference type="Proteomes" id="UP000007266"/>
    </source>
</evidence>
<dbReference type="GO" id="GO:0016462">
    <property type="term" value="F:pyrophosphatase activity"/>
    <property type="evidence" value="ECO:0007669"/>
    <property type="project" value="UniProtKB-ARBA"/>
</dbReference>
<dbReference type="PANTHER" id="PTHR21028">
    <property type="entry name" value="SI:CH211-156B7.4"/>
    <property type="match status" value="1"/>
</dbReference>
<name>D2A1N9_TRICA</name>
<accession>D2A1N9</accession>
<dbReference type="eggNOG" id="KOG2589">
    <property type="taxonomic scope" value="Eukaryota"/>
</dbReference>
<dbReference type="InterPro" id="IPR023577">
    <property type="entry name" value="CYTH_domain"/>
</dbReference>
<protein>
    <recommendedName>
        <fullName evidence="1">CYTH domain-containing protein</fullName>
    </recommendedName>
</protein>
<proteinExistence type="predicted"/>
<dbReference type="OrthoDB" id="6159137at2759"/>
<dbReference type="PROSITE" id="PS51707">
    <property type="entry name" value="CYTH"/>
    <property type="match status" value="1"/>
</dbReference>
<evidence type="ECO:0000313" key="2">
    <source>
        <dbReference type="EMBL" id="EFA01517.1"/>
    </source>
</evidence>
<gene>
    <name evidence="2" type="primary">AUGUSTUS-3.0.2_07076</name>
    <name evidence="2" type="ORF">TcasGA2_TC007076</name>
</gene>
<dbReference type="InParanoid" id="D2A1N9"/>
<dbReference type="SMART" id="SM01118">
    <property type="entry name" value="CYTH"/>
    <property type="match status" value="1"/>
</dbReference>
<dbReference type="EMBL" id="KQ971338">
    <property type="protein sequence ID" value="EFA01517.1"/>
    <property type="molecule type" value="Genomic_DNA"/>
</dbReference>
<dbReference type="KEGG" id="tca:660170"/>
<dbReference type="FunCoup" id="D2A1N9">
    <property type="interactions" value="1"/>
</dbReference>
<reference evidence="2 3" key="1">
    <citation type="journal article" date="2008" name="Nature">
        <title>The genome of the model beetle and pest Tribolium castaneum.</title>
        <authorList>
            <consortium name="Tribolium Genome Sequencing Consortium"/>
            <person name="Richards S."/>
            <person name="Gibbs R.A."/>
            <person name="Weinstock G.M."/>
            <person name="Brown S.J."/>
            <person name="Denell R."/>
            <person name="Beeman R.W."/>
            <person name="Gibbs R."/>
            <person name="Beeman R.W."/>
            <person name="Brown S.J."/>
            <person name="Bucher G."/>
            <person name="Friedrich M."/>
            <person name="Grimmelikhuijzen C.J."/>
            <person name="Klingler M."/>
            <person name="Lorenzen M."/>
            <person name="Richards S."/>
            <person name="Roth S."/>
            <person name="Schroder R."/>
            <person name="Tautz D."/>
            <person name="Zdobnov E.M."/>
            <person name="Muzny D."/>
            <person name="Gibbs R.A."/>
            <person name="Weinstock G.M."/>
            <person name="Attaway T."/>
            <person name="Bell S."/>
            <person name="Buhay C.J."/>
            <person name="Chandrabose M.N."/>
            <person name="Chavez D."/>
            <person name="Clerk-Blankenburg K.P."/>
            <person name="Cree A."/>
            <person name="Dao M."/>
            <person name="Davis C."/>
            <person name="Chacko J."/>
            <person name="Dinh H."/>
            <person name="Dugan-Rocha S."/>
            <person name="Fowler G."/>
            <person name="Garner T.T."/>
            <person name="Garnes J."/>
            <person name="Gnirke A."/>
            <person name="Hawes A."/>
            <person name="Hernandez J."/>
            <person name="Hines S."/>
            <person name="Holder M."/>
            <person name="Hume J."/>
            <person name="Jhangiani S.N."/>
            <person name="Joshi V."/>
            <person name="Khan Z.M."/>
            <person name="Jackson L."/>
            <person name="Kovar C."/>
            <person name="Kowis A."/>
            <person name="Lee S."/>
            <person name="Lewis L.R."/>
            <person name="Margolis J."/>
            <person name="Morgan M."/>
            <person name="Nazareth L.V."/>
            <person name="Nguyen N."/>
            <person name="Okwuonu G."/>
            <person name="Parker D."/>
            <person name="Richards S."/>
            <person name="Ruiz S.J."/>
            <person name="Santibanez J."/>
            <person name="Savard J."/>
            <person name="Scherer S.E."/>
            <person name="Schneider B."/>
            <person name="Sodergren E."/>
            <person name="Tautz D."/>
            <person name="Vattahil S."/>
            <person name="Villasana D."/>
            <person name="White C.S."/>
            <person name="Wright R."/>
            <person name="Park Y."/>
            <person name="Beeman R.W."/>
            <person name="Lord J."/>
            <person name="Oppert B."/>
            <person name="Lorenzen M."/>
            <person name="Brown S."/>
            <person name="Wang L."/>
            <person name="Savard J."/>
            <person name="Tautz D."/>
            <person name="Richards S."/>
            <person name="Weinstock G."/>
            <person name="Gibbs R.A."/>
            <person name="Liu Y."/>
            <person name="Worley K."/>
            <person name="Weinstock G."/>
            <person name="Elsik C.G."/>
            <person name="Reese J.T."/>
            <person name="Elhaik E."/>
            <person name="Landan G."/>
            <person name="Graur D."/>
            <person name="Arensburger P."/>
            <person name="Atkinson P."/>
            <person name="Beeman R.W."/>
            <person name="Beidler J."/>
            <person name="Brown S.J."/>
            <person name="Demuth J.P."/>
            <person name="Drury D.W."/>
            <person name="Du Y.Z."/>
            <person name="Fujiwara H."/>
            <person name="Lorenzen M."/>
            <person name="Maselli V."/>
            <person name="Osanai M."/>
            <person name="Park Y."/>
            <person name="Robertson H.M."/>
            <person name="Tu Z."/>
            <person name="Wang J.J."/>
            <person name="Wang S."/>
            <person name="Richards S."/>
            <person name="Song H."/>
            <person name="Zhang L."/>
            <person name="Sodergren E."/>
            <person name="Werner D."/>
            <person name="Stanke M."/>
            <person name="Morgenstern B."/>
            <person name="Solovyev V."/>
            <person name="Kosarev P."/>
            <person name="Brown G."/>
            <person name="Chen H.C."/>
            <person name="Ermolaeva O."/>
            <person name="Hlavina W."/>
            <person name="Kapustin Y."/>
            <person name="Kiryutin B."/>
            <person name="Kitts P."/>
            <person name="Maglott D."/>
            <person name="Pruitt K."/>
            <person name="Sapojnikov V."/>
            <person name="Souvorov A."/>
            <person name="Mackey A.J."/>
            <person name="Waterhouse R.M."/>
            <person name="Wyder S."/>
            <person name="Zdobnov E.M."/>
            <person name="Zdobnov E.M."/>
            <person name="Wyder S."/>
            <person name="Kriventseva E.V."/>
            <person name="Kadowaki T."/>
            <person name="Bork P."/>
            <person name="Aranda M."/>
            <person name="Bao R."/>
            <person name="Beermann A."/>
            <person name="Berns N."/>
            <person name="Bolognesi R."/>
            <person name="Bonneton F."/>
            <person name="Bopp D."/>
            <person name="Brown S.J."/>
            <person name="Bucher G."/>
            <person name="Butts T."/>
            <person name="Chaumot A."/>
            <person name="Denell R.E."/>
            <person name="Ferrier D.E."/>
            <person name="Friedrich M."/>
            <person name="Gordon C.M."/>
            <person name="Jindra M."/>
            <person name="Klingler M."/>
            <person name="Lan Q."/>
            <person name="Lattorff H.M."/>
            <person name="Laudet V."/>
            <person name="von Levetsow C."/>
            <person name="Liu Z."/>
            <person name="Lutz R."/>
            <person name="Lynch J.A."/>
            <person name="da Fonseca R.N."/>
            <person name="Posnien N."/>
            <person name="Reuter R."/>
            <person name="Roth S."/>
            <person name="Savard J."/>
            <person name="Schinko J.B."/>
            <person name="Schmitt C."/>
            <person name="Schoppmeier M."/>
            <person name="Schroder R."/>
            <person name="Shippy T.D."/>
            <person name="Simonnet F."/>
            <person name="Marques-Souza H."/>
            <person name="Tautz D."/>
            <person name="Tomoyasu Y."/>
            <person name="Trauner J."/>
            <person name="Van der Zee M."/>
            <person name="Vervoort M."/>
            <person name="Wittkopp N."/>
            <person name="Wimmer E.A."/>
            <person name="Yang X."/>
            <person name="Jones A.K."/>
            <person name="Sattelle D.B."/>
            <person name="Ebert P.R."/>
            <person name="Nelson D."/>
            <person name="Scott J.G."/>
            <person name="Beeman R.W."/>
            <person name="Muthukrishnan S."/>
            <person name="Kramer K.J."/>
            <person name="Arakane Y."/>
            <person name="Beeman R.W."/>
            <person name="Zhu Q."/>
            <person name="Hogenkamp D."/>
            <person name="Dixit R."/>
            <person name="Oppert B."/>
            <person name="Jiang H."/>
            <person name="Zou Z."/>
            <person name="Marshall J."/>
            <person name="Elpidina E."/>
            <person name="Vinokurov K."/>
            <person name="Oppert C."/>
            <person name="Zou Z."/>
            <person name="Evans J."/>
            <person name="Lu Z."/>
            <person name="Zhao P."/>
            <person name="Sumathipala N."/>
            <person name="Altincicek B."/>
            <person name="Vilcinskas A."/>
            <person name="Williams M."/>
            <person name="Hultmark D."/>
            <person name="Hetru C."/>
            <person name="Jiang H."/>
            <person name="Grimmelikhuijzen C.J."/>
            <person name="Hauser F."/>
            <person name="Cazzamali G."/>
            <person name="Williamson M."/>
            <person name="Park Y."/>
            <person name="Li B."/>
            <person name="Tanaka Y."/>
            <person name="Predel R."/>
            <person name="Neupert S."/>
            <person name="Schachtner J."/>
            <person name="Verleyen P."/>
            <person name="Raible F."/>
            <person name="Bork P."/>
            <person name="Friedrich M."/>
            <person name="Walden K.K."/>
            <person name="Robertson H.M."/>
            <person name="Angeli S."/>
            <person name="Foret S."/>
            <person name="Bucher G."/>
            <person name="Schuetz S."/>
            <person name="Maleszka R."/>
            <person name="Wimmer E.A."/>
            <person name="Beeman R.W."/>
            <person name="Lorenzen M."/>
            <person name="Tomoyasu Y."/>
            <person name="Miller S.C."/>
            <person name="Grossmann D."/>
            <person name="Bucher G."/>
        </authorList>
    </citation>
    <scope>NUCLEOTIDE SEQUENCE [LARGE SCALE GENOMIC DNA]</scope>
    <source>
        <strain evidence="2 3">Georgia GA2</strain>
    </source>
</reference>
<feature type="domain" description="CYTH" evidence="1">
    <location>
        <begin position="1"/>
        <end position="170"/>
    </location>
</feature>
<dbReference type="SUPFAM" id="SSF55154">
    <property type="entry name" value="CYTH-like phosphatases"/>
    <property type="match status" value="1"/>
</dbReference>